<dbReference type="InterPro" id="IPR006439">
    <property type="entry name" value="HAD-SF_hydro_IA"/>
</dbReference>
<accession>A0A0R3JWD4</accession>
<dbReference type="RefSeq" id="WP_057978920.1">
    <property type="nucleotide sequence ID" value="NZ_LKHP01000008.1"/>
</dbReference>
<dbReference type="SFLD" id="SFLDG01129">
    <property type="entry name" value="C1.5:_HAD__Beta-PGM__Phosphata"/>
    <property type="match status" value="1"/>
</dbReference>
<gene>
    <name evidence="2" type="primary">ppaX_2</name>
    <name evidence="2" type="ORF">ABG79_01620</name>
</gene>
<evidence type="ECO:0000313" key="3">
    <source>
        <dbReference type="Proteomes" id="UP000052015"/>
    </source>
</evidence>
<dbReference type="Pfam" id="PF00702">
    <property type="entry name" value="Hydrolase"/>
    <property type="match status" value="1"/>
</dbReference>
<keyword evidence="3" id="KW-1185">Reference proteome</keyword>
<keyword evidence="1 2" id="KW-0378">Hydrolase</keyword>
<name>A0A0R3JWD4_CALMK</name>
<dbReference type="InterPro" id="IPR051540">
    <property type="entry name" value="S-2-haloacid_dehalogenase"/>
</dbReference>
<dbReference type="PRINTS" id="PR00413">
    <property type="entry name" value="HADHALOGNASE"/>
</dbReference>
<dbReference type="PATRIC" id="fig|908809.3.peg.1624"/>
<dbReference type="InterPro" id="IPR023214">
    <property type="entry name" value="HAD_sf"/>
</dbReference>
<dbReference type="STRING" id="908809.ABG79_01620"/>
<proteinExistence type="predicted"/>
<organism evidence="2 3">
    <name type="scientific">Caloramator mitchellensis</name>
    <dbReference type="NCBI Taxonomy" id="908809"/>
    <lineage>
        <taxon>Bacteria</taxon>
        <taxon>Bacillati</taxon>
        <taxon>Bacillota</taxon>
        <taxon>Clostridia</taxon>
        <taxon>Eubacteriales</taxon>
        <taxon>Clostridiaceae</taxon>
        <taxon>Caloramator</taxon>
    </lineage>
</organism>
<comment type="caution">
    <text evidence="2">The sequence shown here is derived from an EMBL/GenBank/DDBJ whole genome shotgun (WGS) entry which is preliminary data.</text>
</comment>
<dbReference type="Proteomes" id="UP000052015">
    <property type="component" value="Unassembled WGS sequence"/>
</dbReference>
<evidence type="ECO:0000313" key="2">
    <source>
        <dbReference type="EMBL" id="KRQ86637.1"/>
    </source>
</evidence>
<dbReference type="EC" id="3.6.1.1" evidence="2"/>
<dbReference type="PANTHER" id="PTHR43316">
    <property type="entry name" value="HYDROLASE, HALOACID DELAHOGENASE-RELATED"/>
    <property type="match status" value="1"/>
</dbReference>
<dbReference type="Gene3D" id="1.10.150.520">
    <property type="match status" value="1"/>
</dbReference>
<evidence type="ECO:0000256" key="1">
    <source>
        <dbReference type="ARBA" id="ARBA00022801"/>
    </source>
</evidence>
<dbReference type="PANTHER" id="PTHR43316:SF3">
    <property type="entry name" value="HALOACID DEHALOGENASE, TYPE II (AFU_ORTHOLOGUE AFUA_2G07750)-RELATED"/>
    <property type="match status" value="1"/>
</dbReference>
<dbReference type="InterPro" id="IPR036412">
    <property type="entry name" value="HAD-like_sf"/>
</dbReference>
<protein>
    <submittedName>
        <fullName evidence="2">Pyrophosphatase PpaX</fullName>
        <ecNumber evidence="2">3.6.1.1</ecNumber>
    </submittedName>
</protein>
<dbReference type="AlphaFoldDB" id="A0A0R3JWD4"/>
<dbReference type="GO" id="GO:0004427">
    <property type="term" value="F:inorganic diphosphate phosphatase activity"/>
    <property type="evidence" value="ECO:0007669"/>
    <property type="project" value="UniProtKB-EC"/>
</dbReference>
<dbReference type="EMBL" id="LKHP01000008">
    <property type="protein sequence ID" value="KRQ86637.1"/>
    <property type="molecule type" value="Genomic_DNA"/>
</dbReference>
<dbReference type="OrthoDB" id="9809962at2"/>
<sequence length="243" mass="28652">MNTVLFDLDGTLLPLDMHRFEEEYFTLLSKKFINYFPPERLIKYVWEATLDMIVNNGEQTNKEAFWRKFCKLTNMDYETCENAFSDFYNNEYKNISKICTPSKYIIEAINILKLKKYNLVVATNAIFPIEAIVQRIKWAGLDEEDFIFISSFEKMHYCKPNLNFYKEVLDNINKKPEECLMVGNDVEEDLVSSKLGIKTFLIKDNILNRKNLEYVCDFEGNYEDFYNFVIKLPQASVNLELGA</sequence>
<reference evidence="2 3" key="1">
    <citation type="submission" date="2015-09" db="EMBL/GenBank/DDBJ databases">
        <title>Draft genome sequence of a Caloramator mitchellensis, a moderate thermophile from the Great Artesian Basin of Australia.</title>
        <authorList>
            <person name="Patel B.K."/>
        </authorList>
    </citation>
    <scope>NUCLEOTIDE SEQUENCE [LARGE SCALE GENOMIC DNA]</scope>
    <source>
        <strain evidence="2 3">VF08</strain>
    </source>
</reference>
<dbReference type="SUPFAM" id="SSF56784">
    <property type="entry name" value="HAD-like"/>
    <property type="match status" value="1"/>
</dbReference>
<dbReference type="Gene3D" id="3.40.50.1000">
    <property type="entry name" value="HAD superfamily/HAD-like"/>
    <property type="match status" value="1"/>
</dbReference>
<dbReference type="SFLD" id="SFLDS00003">
    <property type="entry name" value="Haloacid_Dehalogenase"/>
    <property type="match status" value="1"/>
</dbReference>